<reference evidence="1" key="1">
    <citation type="submission" date="2018-05" db="EMBL/GenBank/DDBJ databases">
        <authorList>
            <person name="Lanie J.A."/>
            <person name="Ng W.-L."/>
            <person name="Kazmierczak K.M."/>
            <person name="Andrzejewski T.M."/>
            <person name="Davidsen T.M."/>
            <person name="Wayne K.J."/>
            <person name="Tettelin H."/>
            <person name="Glass J.I."/>
            <person name="Rusch D."/>
            <person name="Podicherti R."/>
            <person name="Tsui H.-C.T."/>
            <person name="Winkler M.E."/>
        </authorList>
    </citation>
    <scope>NUCLEOTIDE SEQUENCE</scope>
</reference>
<accession>A0A382Y6M2</accession>
<evidence type="ECO:0000313" key="1">
    <source>
        <dbReference type="EMBL" id="SVD78780.1"/>
    </source>
</evidence>
<evidence type="ECO:0008006" key="2">
    <source>
        <dbReference type="Google" id="ProtNLM"/>
    </source>
</evidence>
<feature type="non-terminal residue" evidence="1">
    <location>
        <position position="266"/>
    </location>
</feature>
<name>A0A382Y6M2_9ZZZZ</name>
<feature type="non-terminal residue" evidence="1">
    <location>
        <position position="1"/>
    </location>
</feature>
<dbReference type="AlphaFoldDB" id="A0A382Y6M2"/>
<gene>
    <name evidence="1" type="ORF">METZ01_LOCUS431634</name>
</gene>
<protein>
    <recommendedName>
        <fullName evidence="2">Big-1 domain-containing protein</fullName>
    </recommendedName>
</protein>
<sequence>GTNSATCHEAKFGSDVTFSLQLKNATGLGAYNVAKSGVRINVNDSQGTGGSAGTSMTNTVVMTDADGAGSYVATMADPSSTATNVKFQVLTFSDGSNLATYGVSTVDSFTTGSANSSDTSVCLKWEDVARDETTVVAAVAGAYTTASATGSGATNTVTGTAYDQYGVGIASSSLGLTTSTLGVGSGTAATFTSTRTTNSSGVATFAVTRDAATTAKSTFRVNDDEDNNASKVVYWTVAPSSTVLDTGNASSAPNGFTAEAVIGSCA</sequence>
<dbReference type="EMBL" id="UINC01173273">
    <property type="protein sequence ID" value="SVD78780.1"/>
    <property type="molecule type" value="Genomic_DNA"/>
</dbReference>
<proteinExistence type="predicted"/>
<organism evidence="1">
    <name type="scientific">marine metagenome</name>
    <dbReference type="NCBI Taxonomy" id="408172"/>
    <lineage>
        <taxon>unclassified sequences</taxon>
        <taxon>metagenomes</taxon>
        <taxon>ecological metagenomes</taxon>
    </lineage>
</organism>